<dbReference type="Proteomes" id="UP000039370">
    <property type="component" value="Unassembled WGS sequence"/>
</dbReference>
<gene>
    <name evidence="1" type="ORF">CCAN11_1760007</name>
</gene>
<reference evidence="2" key="1">
    <citation type="submission" date="2015-01" db="EMBL/GenBank/DDBJ databases">
        <authorList>
            <person name="MANFREDI Pablo"/>
        </authorList>
    </citation>
    <scope>NUCLEOTIDE SEQUENCE [LARGE SCALE GENOMIC DNA]</scope>
    <source>
        <strain evidence="2">Cc11</strain>
    </source>
</reference>
<dbReference type="AlphaFoldDB" id="A0A0B7ICW7"/>
<evidence type="ECO:0000313" key="2">
    <source>
        <dbReference type="Proteomes" id="UP000039370"/>
    </source>
</evidence>
<proteinExistence type="predicted"/>
<name>A0A0B7ICW7_9FLAO</name>
<dbReference type="EMBL" id="CDOK01000086">
    <property type="protein sequence ID" value="CEN48574.1"/>
    <property type="molecule type" value="Genomic_DNA"/>
</dbReference>
<accession>A0A0B7ICW7</accession>
<evidence type="ECO:0000313" key="1">
    <source>
        <dbReference type="EMBL" id="CEN48574.1"/>
    </source>
</evidence>
<sequence length="65" mass="7924">MAYVKKTDAYRIEHGFVYYEYHPEYKYSITLFVQLIEVEKIYLKIRDGVTLGNTFVFPLSYFFKH</sequence>
<organism evidence="1 2">
    <name type="scientific">Capnocytophaga canimorsus</name>
    <dbReference type="NCBI Taxonomy" id="28188"/>
    <lineage>
        <taxon>Bacteria</taxon>
        <taxon>Pseudomonadati</taxon>
        <taxon>Bacteroidota</taxon>
        <taxon>Flavobacteriia</taxon>
        <taxon>Flavobacteriales</taxon>
        <taxon>Flavobacteriaceae</taxon>
        <taxon>Capnocytophaga</taxon>
    </lineage>
</organism>
<protein>
    <submittedName>
        <fullName evidence="1">Uncharacterized protein</fullName>
    </submittedName>
</protein>